<dbReference type="EMBL" id="CP098611">
    <property type="protein sequence ID" value="USR91213.1"/>
    <property type="molecule type" value="Genomic_DNA"/>
</dbReference>
<protein>
    <submittedName>
        <fullName evidence="1">dTDP-4-dehydrorhamnose 3,5-epimerase</fullName>
    </submittedName>
</protein>
<evidence type="ECO:0000313" key="1">
    <source>
        <dbReference type="EMBL" id="USR91213.1"/>
    </source>
</evidence>
<dbReference type="InterPro" id="IPR014710">
    <property type="entry name" value="RmlC-like_jellyroll"/>
</dbReference>
<dbReference type="Gene3D" id="2.60.120.10">
    <property type="entry name" value="Jelly Rolls"/>
    <property type="match status" value="1"/>
</dbReference>
<sequence>MALVRQVEIRTLDSFQGGMAQFYTPQSSHETMLVEVAPQTVDDLFVHHGQTDQLLVVRGSLVLVVLQNRRYDYIALSEQQPQVVQIPPGVPHGAINLSDDPCVLVNAVLRHADPHPRDYRPLKLPFPFNFEAAAAALKNLETPAIASV</sequence>
<reference evidence="1" key="1">
    <citation type="submission" date="2022-06" db="EMBL/GenBank/DDBJ databases">
        <title>Genome sequence of Phormidium yuhuli AB48 isolated from an industrial photobioreactor environment.</title>
        <authorList>
            <person name="Qiu Y."/>
            <person name="Noonan A.J.C."/>
            <person name="Dofher K."/>
            <person name="Koch M."/>
            <person name="Kieft B."/>
            <person name="Lin X."/>
            <person name="Ziels R.M."/>
            <person name="Hallam S.J."/>
        </authorList>
    </citation>
    <scope>NUCLEOTIDE SEQUENCE</scope>
    <source>
        <strain evidence="1">AB48</strain>
    </source>
</reference>
<name>A0ABY5APS8_9CYAN</name>
<proteinExistence type="predicted"/>
<dbReference type="SUPFAM" id="SSF51182">
    <property type="entry name" value="RmlC-like cupins"/>
    <property type="match status" value="1"/>
</dbReference>
<keyword evidence="2" id="KW-1185">Reference proteome</keyword>
<dbReference type="RefSeq" id="WP_252663243.1">
    <property type="nucleotide sequence ID" value="NZ_CP098611.1"/>
</dbReference>
<organism evidence="1 2">
    <name type="scientific">Phormidium yuhuli AB48</name>
    <dbReference type="NCBI Taxonomy" id="2940671"/>
    <lineage>
        <taxon>Bacteria</taxon>
        <taxon>Bacillati</taxon>
        <taxon>Cyanobacteriota</taxon>
        <taxon>Cyanophyceae</taxon>
        <taxon>Oscillatoriophycideae</taxon>
        <taxon>Oscillatoriales</taxon>
        <taxon>Oscillatoriaceae</taxon>
        <taxon>Phormidium</taxon>
        <taxon>Phormidium yuhuli</taxon>
    </lineage>
</organism>
<dbReference type="InterPro" id="IPR011051">
    <property type="entry name" value="RmlC_Cupin_sf"/>
</dbReference>
<gene>
    <name evidence="1" type="ORF">NEA10_00265</name>
</gene>
<evidence type="ECO:0000313" key="2">
    <source>
        <dbReference type="Proteomes" id="UP001056708"/>
    </source>
</evidence>
<dbReference type="Proteomes" id="UP001056708">
    <property type="component" value="Chromosome"/>
</dbReference>
<accession>A0ABY5APS8</accession>